<keyword evidence="11" id="KW-1015">Disulfide bond</keyword>
<dbReference type="InterPro" id="IPR051142">
    <property type="entry name" value="Glycosyltransferase_29"/>
</dbReference>
<dbReference type="GO" id="GO:0032580">
    <property type="term" value="C:Golgi cisterna membrane"/>
    <property type="evidence" value="ECO:0007669"/>
    <property type="project" value="UniProtKB-SubCell"/>
</dbReference>
<comment type="catalytic activity">
    <reaction evidence="15">
        <text>a beta-D-galactosyl-(1-&gt;4)-N-acetyl-beta-D-glucosaminyl derivative + CMP-N-acetyl-beta-neuraminate = an N-acetyl-alpha-neuraminyl-(2-&gt;3)-beta-D-galactosyl-(1-&gt;4)-N-acetyl-beta-D-glucosaminyl derivative + CMP + H(+)</text>
        <dbReference type="Rhea" id="RHEA:52316"/>
        <dbReference type="ChEBI" id="CHEBI:15378"/>
        <dbReference type="ChEBI" id="CHEBI:57812"/>
        <dbReference type="ChEBI" id="CHEBI:60377"/>
        <dbReference type="ChEBI" id="CHEBI:133507"/>
        <dbReference type="ChEBI" id="CHEBI:136545"/>
        <dbReference type="EC" id="2.4.3.6"/>
    </reaction>
</comment>
<evidence type="ECO:0000256" key="12">
    <source>
        <dbReference type="ARBA" id="ARBA00023180"/>
    </source>
</evidence>
<proteinExistence type="inferred from homology"/>
<evidence type="ECO:0000256" key="1">
    <source>
        <dbReference type="ARBA" id="ARBA00004323"/>
    </source>
</evidence>
<evidence type="ECO:0000256" key="13">
    <source>
        <dbReference type="ARBA" id="ARBA00037859"/>
    </source>
</evidence>
<name>A0A9Y4JJ55_9TELE</name>
<keyword evidence="5" id="KW-0808">Transferase</keyword>
<dbReference type="Pfam" id="PF00777">
    <property type="entry name" value="Glyco_transf_29"/>
    <property type="match status" value="1"/>
</dbReference>
<comment type="function">
    <text evidence="16">Catalyzes the formation of the NeuAc-alpha-2,3-Gal-beta-1,4-GlcNAc-, NeuAc-alpha-2,3-Gal-beta-1,3-GlcNAc- and NeuAc-alpha-2,3-Gal-beta-1,3-GalNAc- sequences found in terminal carbohydrate groups of glycoproteins and glycolipids. The highest activity is toward Gal-beta-1,3-GlcNAc and the lowest toward Gal-beta-1,3-GalNAc.</text>
</comment>
<evidence type="ECO:0000256" key="15">
    <source>
        <dbReference type="ARBA" id="ARBA00050091"/>
    </source>
</evidence>
<evidence type="ECO:0000256" key="5">
    <source>
        <dbReference type="ARBA" id="ARBA00022679"/>
    </source>
</evidence>
<evidence type="ECO:0000256" key="22">
    <source>
        <dbReference type="ARBA" id="ARBA00077526"/>
    </source>
</evidence>
<dbReference type="FunFam" id="3.90.1480.20:FF:000003">
    <property type="entry name" value="CMP-N-acetylneuraminate-beta-1,4-galactoside alpha-2,3-sialyltransferase isoform X1"/>
    <property type="match status" value="1"/>
</dbReference>
<keyword evidence="4" id="KW-0328">Glycosyltransferase</keyword>
<evidence type="ECO:0000256" key="10">
    <source>
        <dbReference type="ARBA" id="ARBA00023136"/>
    </source>
</evidence>
<keyword evidence="6" id="KW-0812">Transmembrane</keyword>
<keyword evidence="24" id="KW-1185">Reference proteome</keyword>
<dbReference type="AlphaFoldDB" id="A0A9Y4JJ55"/>
<dbReference type="InterPro" id="IPR038578">
    <property type="entry name" value="GT29-like_sf"/>
</dbReference>
<keyword evidence="12" id="KW-0325">Glycoprotein</keyword>
<dbReference type="Gene3D" id="3.90.1480.20">
    <property type="entry name" value="Glycosyl transferase family 29"/>
    <property type="match status" value="1"/>
</dbReference>
<reference evidence="25" key="1">
    <citation type="submission" date="2025-08" db="UniProtKB">
        <authorList>
            <consortium name="RefSeq"/>
        </authorList>
    </citation>
    <scope>IDENTIFICATION</scope>
</reference>
<keyword evidence="9" id="KW-0333">Golgi apparatus</keyword>
<dbReference type="CTD" id="393326"/>
<dbReference type="GO" id="GO:0008118">
    <property type="term" value="F:N-acetyllactosaminide alpha-2,3-sialyltransferase activity"/>
    <property type="evidence" value="ECO:0007669"/>
    <property type="project" value="UniProtKB-EC"/>
</dbReference>
<dbReference type="Proteomes" id="UP000694891">
    <property type="component" value="Unplaced"/>
</dbReference>
<comment type="pathway">
    <text evidence="2">Protein modification; protein glycosylation.</text>
</comment>
<dbReference type="PANTHER" id="PTHR13713">
    <property type="entry name" value="SIALYLTRANSFERASE"/>
    <property type="match status" value="1"/>
</dbReference>
<evidence type="ECO:0000313" key="24">
    <source>
        <dbReference type="Proteomes" id="UP000694891"/>
    </source>
</evidence>
<evidence type="ECO:0000256" key="6">
    <source>
        <dbReference type="ARBA" id="ARBA00022692"/>
    </source>
</evidence>
<evidence type="ECO:0000256" key="17">
    <source>
        <dbReference type="ARBA" id="ARBA00072604"/>
    </source>
</evidence>
<dbReference type="GO" id="GO:0000139">
    <property type="term" value="C:Golgi membrane"/>
    <property type="evidence" value="ECO:0007669"/>
    <property type="project" value="UniProtKB-SubCell"/>
</dbReference>
<evidence type="ECO:0000256" key="19">
    <source>
        <dbReference type="ARBA" id="ARBA00075637"/>
    </source>
</evidence>
<gene>
    <name evidence="25" type="primary">st3gal3a</name>
</gene>
<comment type="similarity">
    <text evidence="3">Belongs to the glycosyltransferase 29 family.</text>
</comment>
<evidence type="ECO:0000256" key="4">
    <source>
        <dbReference type="ARBA" id="ARBA00022676"/>
    </source>
</evidence>
<sequence>MVPRVRLVEEVQQSGQVSPVTARSYLRDIIEPIIIPQFRQHTPNFLFMDDNAPPHLYDKQGFLLKLDATLPLELVYKYGNISEGACKPGFAAAKMTAIYPKFTKLAPMFLDPNYKRFSRIGDYSPPFGVKSQEKIIDILLSATTMYGLGEELDSKSCKTCIIVGNGGILANKSLGQKIDEFDVVVRLNEAPVKGFEKDVGSKTTMRITYPEGAIQKTERYETESLFVLSAFKALDFKWLRHMVFNQRLRSIDGFWKSVARHVPREPSDMRILNPYFIQEASFKLIGLPYNNGQMGRGNIPTLGTVAITMALHNCDEVAVAGFGYNMSTPHAPLHYYEKIRMSAIKESWTHNISKEKEFLMKLVKAGVIQDLTSGVCGAGC</sequence>
<evidence type="ECO:0000256" key="8">
    <source>
        <dbReference type="ARBA" id="ARBA00022989"/>
    </source>
</evidence>
<organism evidence="24 25">
    <name type="scientific">Stegastes partitus</name>
    <name type="common">bicolor damselfish</name>
    <dbReference type="NCBI Taxonomy" id="144197"/>
    <lineage>
        <taxon>Eukaryota</taxon>
        <taxon>Metazoa</taxon>
        <taxon>Chordata</taxon>
        <taxon>Craniata</taxon>
        <taxon>Vertebrata</taxon>
        <taxon>Euteleostomi</taxon>
        <taxon>Actinopterygii</taxon>
        <taxon>Neopterygii</taxon>
        <taxon>Teleostei</taxon>
        <taxon>Neoteleostei</taxon>
        <taxon>Acanthomorphata</taxon>
        <taxon>Ovalentaria</taxon>
        <taxon>Pomacentridae</taxon>
        <taxon>Stegastes</taxon>
    </lineage>
</organism>
<keyword evidence="8" id="KW-1133">Transmembrane helix</keyword>
<protein>
    <recommendedName>
        <fullName evidence="17">CMP-N-acetylneuraminate-beta-1,4-galactoside alpha-2,3-sialyltransferase</fullName>
        <ecNumber evidence="14">2.4.3.6</ecNumber>
    </recommendedName>
    <alternativeName>
        <fullName evidence="22">Beta-galactoside alpha-2,3-sialyltransferase 3</fullName>
    </alternativeName>
    <alternativeName>
        <fullName evidence="18">Gal beta-1,3(4) GlcNAc alpha-2,3 sialyltransferase</fullName>
    </alternativeName>
    <alternativeName>
        <fullName evidence="20">N-acetyllactosaminide alpha-2,3-sialyltransferase</fullName>
    </alternativeName>
    <alternativeName>
        <fullName evidence="23">ST3Gal III</fullName>
    </alternativeName>
    <alternativeName>
        <fullName evidence="19">ST3N</fullName>
    </alternativeName>
    <alternativeName>
        <fullName evidence="21">Sialyltransferase 6</fullName>
    </alternativeName>
</protein>
<dbReference type="InterPro" id="IPR001675">
    <property type="entry name" value="Glyco_trans_29"/>
</dbReference>
<keyword evidence="10" id="KW-0472">Membrane</keyword>
<dbReference type="RefSeq" id="XP_008275554.1">
    <property type="nucleotide sequence ID" value="XM_008277332.1"/>
</dbReference>
<evidence type="ECO:0000256" key="18">
    <source>
        <dbReference type="ARBA" id="ARBA00075300"/>
    </source>
</evidence>
<accession>A0A9Y4JJ55</accession>
<dbReference type="PANTHER" id="PTHR13713:SF37">
    <property type="entry name" value="CMP-N-ACETYLNEURAMINATE-BETA-1,4-GALACTOSIDE ALPHA-2,3-SIALYLTRANSFERASE"/>
    <property type="match status" value="1"/>
</dbReference>
<evidence type="ECO:0000313" key="25">
    <source>
        <dbReference type="RefSeq" id="XP_008275554.1"/>
    </source>
</evidence>
<evidence type="ECO:0000256" key="21">
    <source>
        <dbReference type="ARBA" id="ARBA00076528"/>
    </source>
</evidence>
<evidence type="ECO:0000256" key="9">
    <source>
        <dbReference type="ARBA" id="ARBA00023034"/>
    </source>
</evidence>
<dbReference type="EC" id="2.4.3.6" evidence="14"/>
<evidence type="ECO:0000256" key="3">
    <source>
        <dbReference type="ARBA" id="ARBA00006003"/>
    </source>
</evidence>
<evidence type="ECO:0000256" key="2">
    <source>
        <dbReference type="ARBA" id="ARBA00004922"/>
    </source>
</evidence>
<evidence type="ECO:0000256" key="11">
    <source>
        <dbReference type="ARBA" id="ARBA00023157"/>
    </source>
</evidence>
<keyword evidence="7" id="KW-0735">Signal-anchor</keyword>
<comment type="subcellular location">
    <subcellularLocation>
        <location evidence="1">Golgi apparatus membrane</location>
        <topology evidence="1">Single-pass type II membrane protein</topology>
    </subcellularLocation>
    <subcellularLocation>
        <location evidence="13">Golgi apparatus</location>
        <location evidence="13">Golgi stack membrane</location>
    </subcellularLocation>
</comment>
<evidence type="ECO:0000256" key="20">
    <source>
        <dbReference type="ARBA" id="ARBA00076295"/>
    </source>
</evidence>
<evidence type="ECO:0000256" key="23">
    <source>
        <dbReference type="ARBA" id="ARBA00082226"/>
    </source>
</evidence>
<evidence type="ECO:0000256" key="14">
    <source>
        <dbReference type="ARBA" id="ARBA00049726"/>
    </source>
</evidence>
<evidence type="ECO:0000256" key="16">
    <source>
        <dbReference type="ARBA" id="ARBA00056237"/>
    </source>
</evidence>
<evidence type="ECO:0000256" key="7">
    <source>
        <dbReference type="ARBA" id="ARBA00022968"/>
    </source>
</evidence>